<keyword evidence="1" id="KW-0812">Transmembrane</keyword>
<feature type="transmembrane region" description="Helical" evidence="1">
    <location>
        <begin position="6"/>
        <end position="28"/>
    </location>
</feature>
<evidence type="ECO:0000313" key="2">
    <source>
        <dbReference type="EMBL" id="ACI98542.1"/>
    </source>
</evidence>
<dbReference type="AlphaFoldDB" id="B6IMG3"/>
<sequence length="79" mass="8567">MIGFLAPFFIAFGIGAGIAAVLTILAAVSVTVRELLLLAWGVAKEVAGWPLGILRTLRDTPRMFREEVARIEAEKAKKD</sequence>
<name>B6IMG3_RHOCS</name>
<dbReference type="KEGG" id="rce:RC1_1126"/>
<dbReference type="Proteomes" id="UP000001591">
    <property type="component" value="Chromosome"/>
</dbReference>
<proteinExistence type="predicted"/>
<gene>
    <name evidence="2" type="ordered locus">RC1_1126</name>
</gene>
<keyword evidence="3" id="KW-1185">Reference proteome</keyword>
<dbReference type="STRING" id="414684.RC1_1126"/>
<organism evidence="2 3">
    <name type="scientific">Rhodospirillum centenum (strain ATCC 51521 / SW)</name>
    <dbReference type="NCBI Taxonomy" id="414684"/>
    <lineage>
        <taxon>Bacteria</taxon>
        <taxon>Pseudomonadati</taxon>
        <taxon>Pseudomonadota</taxon>
        <taxon>Alphaproteobacteria</taxon>
        <taxon>Rhodospirillales</taxon>
        <taxon>Rhodospirillaceae</taxon>
        <taxon>Rhodospirillum</taxon>
    </lineage>
</organism>
<keyword evidence="1" id="KW-0472">Membrane</keyword>
<evidence type="ECO:0000313" key="3">
    <source>
        <dbReference type="Proteomes" id="UP000001591"/>
    </source>
</evidence>
<keyword evidence="1" id="KW-1133">Transmembrane helix</keyword>
<dbReference type="RefSeq" id="WP_012566331.1">
    <property type="nucleotide sequence ID" value="NC_011420.2"/>
</dbReference>
<dbReference type="HOGENOM" id="CLU_2603670_0_0_5"/>
<reference evidence="2 3" key="1">
    <citation type="journal article" date="2010" name="BMC Genomics">
        <title>Metabolic flexibility revealed in the genome of the cyst-forming alpha-1 proteobacterium Rhodospirillum centenum.</title>
        <authorList>
            <person name="Lu Y.K."/>
            <person name="Marden J."/>
            <person name="Han M."/>
            <person name="Swingley W.D."/>
            <person name="Mastrian S.D."/>
            <person name="Chowdhury S.R."/>
            <person name="Hao J."/>
            <person name="Helmy T."/>
            <person name="Kim S."/>
            <person name="Kurdoglu A.A."/>
            <person name="Matthies H.J."/>
            <person name="Rollo D."/>
            <person name="Stothard P."/>
            <person name="Blankenship R.E."/>
            <person name="Bauer C.E."/>
            <person name="Touchman J.W."/>
        </authorList>
    </citation>
    <scope>NUCLEOTIDE SEQUENCE [LARGE SCALE GENOMIC DNA]</scope>
    <source>
        <strain evidence="3">ATCC 51521 / SW</strain>
    </source>
</reference>
<accession>B6IMG3</accession>
<protein>
    <submittedName>
        <fullName evidence="2">Uncharacterized protein</fullName>
    </submittedName>
</protein>
<dbReference type="EMBL" id="CP000613">
    <property type="protein sequence ID" value="ACI98542.1"/>
    <property type="molecule type" value="Genomic_DNA"/>
</dbReference>
<evidence type="ECO:0000256" key="1">
    <source>
        <dbReference type="SAM" id="Phobius"/>
    </source>
</evidence>